<comment type="pathway">
    <text evidence="1 9">Purine metabolism; IMP biosynthesis via de novo pathway; 5-amino-1-(5-phospho-D-ribosyl)imidazole-4-carboxamide from 5-amino-1-(5-phospho-D-ribosyl)imidazole-4-carboxylate: step 2/2.</text>
</comment>
<dbReference type="GO" id="GO:0006189">
    <property type="term" value="P:'de novo' IMP biosynthetic process"/>
    <property type="evidence" value="ECO:0007669"/>
    <property type="project" value="UniProtKB-UniPathway"/>
</dbReference>
<protein>
    <recommendedName>
        <fullName evidence="5 9">Adenylosuccinate lyase</fullName>
        <shortName evidence="9">ASL</shortName>
        <ecNumber evidence="4 9">4.3.2.2</ecNumber>
    </recommendedName>
    <alternativeName>
        <fullName evidence="8 9">Adenylosuccinase</fullName>
    </alternativeName>
</protein>
<dbReference type="EMBL" id="CDMZ01001081">
    <property type="protein sequence ID" value="CEM26910.1"/>
    <property type="molecule type" value="Genomic_DNA"/>
</dbReference>
<dbReference type="GO" id="GO:0004018">
    <property type="term" value="F:N6-(1,2-dicarboxyethyl)AMP AMP-lyase (fumarate-forming) activity"/>
    <property type="evidence" value="ECO:0007669"/>
    <property type="project" value="InterPro"/>
</dbReference>
<keyword evidence="7 9" id="KW-0456">Lyase</keyword>
<dbReference type="InterPro" id="IPR004769">
    <property type="entry name" value="Pur_lyase"/>
</dbReference>
<evidence type="ECO:0000256" key="3">
    <source>
        <dbReference type="ARBA" id="ARBA00008273"/>
    </source>
</evidence>
<dbReference type="SUPFAM" id="SSF48557">
    <property type="entry name" value="L-aspartase-like"/>
    <property type="match status" value="1"/>
</dbReference>
<dbReference type="InterPro" id="IPR020557">
    <property type="entry name" value="Fumarate_lyase_CS"/>
</dbReference>
<dbReference type="Gene3D" id="1.10.275.10">
    <property type="entry name" value="Fumarase/aspartase (N-terminal domain)"/>
    <property type="match status" value="1"/>
</dbReference>
<evidence type="ECO:0000313" key="12">
    <source>
        <dbReference type="EMBL" id="CEM26910.1"/>
    </source>
</evidence>
<dbReference type="GO" id="GO:0044208">
    <property type="term" value="P:'de novo' AMP biosynthetic process"/>
    <property type="evidence" value="ECO:0007669"/>
    <property type="project" value="UniProtKB-UniPathway"/>
</dbReference>
<dbReference type="InterPro" id="IPR022761">
    <property type="entry name" value="Fumarate_lyase_N"/>
</dbReference>
<dbReference type="Gene3D" id="1.20.200.10">
    <property type="entry name" value="Fumarase/aspartase (Central domain)"/>
    <property type="match status" value="1"/>
</dbReference>
<evidence type="ECO:0000259" key="11">
    <source>
        <dbReference type="Pfam" id="PF08328"/>
    </source>
</evidence>
<keyword evidence="6 9" id="KW-0658">Purine biosynthesis</keyword>
<reference evidence="12" key="1">
    <citation type="submission" date="2014-11" db="EMBL/GenBank/DDBJ databases">
        <authorList>
            <person name="Otto D Thomas"/>
            <person name="Naeem Raeece"/>
        </authorList>
    </citation>
    <scope>NUCLEOTIDE SEQUENCE</scope>
</reference>
<dbReference type="NCBIfam" id="TIGR00928">
    <property type="entry name" value="purB"/>
    <property type="match status" value="1"/>
</dbReference>
<name>A0A0G4GCP4_9ALVE</name>
<dbReference type="InterPro" id="IPR013539">
    <property type="entry name" value="PurB_C"/>
</dbReference>
<dbReference type="VEuPathDB" id="CryptoDB:Cvel_4514"/>
<dbReference type="AlphaFoldDB" id="A0A0G4GCP4"/>
<evidence type="ECO:0000256" key="1">
    <source>
        <dbReference type="ARBA" id="ARBA00004706"/>
    </source>
</evidence>
<dbReference type="PhylomeDB" id="A0A0G4GCP4"/>
<dbReference type="EC" id="4.3.2.2" evidence="4 9"/>
<evidence type="ECO:0000256" key="2">
    <source>
        <dbReference type="ARBA" id="ARBA00004734"/>
    </source>
</evidence>
<evidence type="ECO:0000256" key="7">
    <source>
        <dbReference type="ARBA" id="ARBA00023239"/>
    </source>
</evidence>
<dbReference type="InterPro" id="IPR000362">
    <property type="entry name" value="Fumarate_lyase_fam"/>
</dbReference>
<feature type="domain" description="Fumarate lyase N-terminal" evidence="10">
    <location>
        <begin position="16"/>
        <end position="321"/>
    </location>
</feature>
<evidence type="ECO:0000256" key="5">
    <source>
        <dbReference type="ARBA" id="ARBA00017058"/>
    </source>
</evidence>
<organism evidence="12">
    <name type="scientific">Chromera velia CCMP2878</name>
    <dbReference type="NCBI Taxonomy" id="1169474"/>
    <lineage>
        <taxon>Eukaryota</taxon>
        <taxon>Sar</taxon>
        <taxon>Alveolata</taxon>
        <taxon>Colpodellida</taxon>
        <taxon>Chromeraceae</taxon>
        <taxon>Chromera</taxon>
    </lineage>
</organism>
<evidence type="ECO:0000259" key="10">
    <source>
        <dbReference type="Pfam" id="PF00206"/>
    </source>
</evidence>
<dbReference type="Gene3D" id="1.10.40.30">
    <property type="entry name" value="Fumarase/aspartase (C-terminal domain)"/>
    <property type="match status" value="1"/>
</dbReference>
<evidence type="ECO:0000256" key="9">
    <source>
        <dbReference type="RuleBase" id="RU361172"/>
    </source>
</evidence>
<comment type="similarity">
    <text evidence="3 9">Belongs to the lyase 1 family. Adenylosuccinate lyase subfamily.</text>
</comment>
<dbReference type="PRINTS" id="PR00149">
    <property type="entry name" value="FUMRATELYASE"/>
</dbReference>
<evidence type="ECO:0000256" key="8">
    <source>
        <dbReference type="ARBA" id="ARBA00030717"/>
    </source>
</evidence>
<comment type="pathway">
    <text evidence="2 9">Purine metabolism; AMP biosynthesis via de novo pathway; AMP from IMP: step 2/2.</text>
</comment>
<dbReference type="GO" id="GO:0070626">
    <property type="term" value="F:(S)-2-(5-amino-1-(5-phospho-D-ribosyl)imidazole-4-carboxamido) succinate lyase (fumarate-forming) activity"/>
    <property type="evidence" value="ECO:0007669"/>
    <property type="project" value="RHEA"/>
</dbReference>
<dbReference type="InterPro" id="IPR008948">
    <property type="entry name" value="L-Aspartase-like"/>
</dbReference>
<dbReference type="InterPro" id="IPR024083">
    <property type="entry name" value="Fumarase/histidase_N"/>
</dbReference>
<evidence type="ECO:0000256" key="4">
    <source>
        <dbReference type="ARBA" id="ARBA00012339"/>
    </source>
</evidence>
<proteinExistence type="inferred from homology"/>
<dbReference type="PANTHER" id="PTHR43411:SF1">
    <property type="entry name" value="ADENYLOSUCCINATE LYASE"/>
    <property type="match status" value="1"/>
</dbReference>
<dbReference type="NCBIfam" id="NF006764">
    <property type="entry name" value="PRK09285.1"/>
    <property type="match status" value="1"/>
</dbReference>
<feature type="domain" description="Adenylosuccinate lyase PurB C-terminal" evidence="11">
    <location>
        <begin position="337"/>
        <end position="453"/>
    </location>
</feature>
<dbReference type="UniPathway" id="UPA00074">
    <property type="reaction ID" value="UER00132"/>
</dbReference>
<comment type="catalytic activity">
    <reaction evidence="9">
        <text>N(6)-(1,2-dicarboxyethyl)-AMP = fumarate + AMP</text>
        <dbReference type="Rhea" id="RHEA:16853"/>
        <dbReference type="ChEBI" id="CHEBI:29806"/>
        <dbReference type="ChEBI" id="CHEBI:57567"/>
        <dbReference type="ChEBI" id="CHEBI:456215"/>
        <dbReference type="EC" id="4.3.2.2"/>
    </reaction>
</comment>
<dbReference type="InterPro" id="IPR047136">
    <property type="entry name" value="PurB_bact"/>
</dbReference>
<sequence length="472" mass="52266">MALPLSSLTAVSPVDGRYGSKAAPLRAVFSEYGLIKYRVRVECEWMRVMAACDQLPEVLPLNEKEDALLTALCNIPVESAQRVKDIEATTNHDVKAIEYFIKEEFAKKEKEGCERLHKCREYVHFSCTSEDINNLSYALMVKDGVACLIPAMTKLVDTLVNLAKEHAKTPLLSRTHGQAASPTTFGKEMANFAYRFQNAIADIQRVKFMGKFNGAVGNFNAHLAAYPEIDWPALASKLVQGRLGLVYQPYSTQIEQHDYVAEICDALARFLTILIDFDVDMWLYISRDLLKLRPVEGEIGSSTMPHKVNPIDFENSEGNAGVANALLKFFSGKLPISRLQRDLTDSTVLRNQGTAFGHALLAVESSLKGLSKIAVNEAAMLQELDRNWAVLAEPVQTVLRRAGAANPYETLKALTRGREVDQSKMAEFVKSLEGQLGPKEIQRLLELSPASYTGIATQLALEVEGVIAKIRS</sequence>
<dbReference type="UniPathway" id="UPA00075">
    <property type="reaction ID" value="UER00336"/>
</dbReference>
<accession>A0A0G4GCP4</accession>
<dbReference type="Pfam" id="PF00206">
    <property type="entry name" value="Lyase_1"/>
    <property type="match status" value="1"/>
</dbReference>
<dbReference type="PROSITE" id="PS00163">
    <property type="entry name" value="FUMARATE_LYASES"/>
    <property type="match status" value="1"/>
</dbReference>
<comment type="catalytic activity">
    <reaction evidence="9">
        <text>(2S)-2-[5-amino-1-(5-phospho-beta-D-ribosyl)imidazole-4-carboxamido]succinate = 5-amino-1-(5-phospho-beta-D-ribosyl)imidazole-4-carboxamide + fumarate</text>
        <dbReference type="Rhea" id="RHEA:23920"/>
        <dbReference type="ChEBI" id="CHEBI:29806"/>
        <dbReference type="ChEBI" id="CHEBI:58443"/>
        <dbReference type="ChEBI" id="CHEBI:58475"/>
        <dbReference type="EC" id="4.3.2.2"/>
    </reaction>
</comment>
<dbReference type="Pfam" id="PF08328">
    <property type="entry name" value="ASL_C"/>
    <property type="match status" value="1"/>
</dbReference>
<dbReference type="PANTHER" id="PTHR43411">
    <property type="entry name" value="ADENYLOSUCCINATE LYASE"/>
    <property type="match status" value="1"/>
</dbReference>
<evidence type="ECO:0000256" key="6">
    <source>
        <dbReference type="ARBA" id="ARBA00022755"/>
    </source>
</evidence>
<gene>
    <name evidence="12" type="ORF">Cvel_4514</name>
</gene>